<gene>
    <name evidence="2" type="ORF">LEUCIP111803_02085</name>
</gene>
<reference evidence="2" key="1">
    <citation type="submission" date="2021-06" db="EMBL/GenBank/DDBJ databases">
        <authorList>
            <person name="Criscuolo A."/>
        </authorList>
    </citation>
    <scope>NUCLEOTIDE SEQUENCE</scope>
    <source>
        <strain evidence="2">CIP111803</strain>
    </source>
</reference>
<dbReference type="AlphaFoldDB" id="A0A916JZ18"/>
<evidence type="ECO:0000313" key="3">
    <source>
        <dbReference type="Proteomes" id="UP000693892"/>
    </source>
</evidence>
<feature type="chain" id="PRO_5038605998" description="Helicase" evidence="1">
    <location>
        <begin position="23"/>
        <end position="107"/>
    </location>
</feature>
<feature type="signal peptide" evidence="1">
    <location>
        <begin position="1"/>
        <end position="22"/>
    </location>
</feature>
<evidence type="ECO:0008006" key="4">
    <source>
        <dbReference type="Google" id="ProtNLM"/>
    </source>
</evidence>
<dbReference type="Proteomes" id="UP000693892">
    <property type="component" value="Unassembled WGS sequence"/>
</dbReference>
<organism evidence="2 3">
    <name type="scientific">Leucobacter soli</name>
    <dbReference type="NCBI Taxonomy" id="2812850"/>
    <lineage>
        <taxon>Bacteria</taxon>
        <taxon>Bacillati</taxon>
        <taxon>Actinomycetota</taxon>
        <taxon>Actinomycetes</taxon>
        <taxon>Micrococcales</taxon>
        <taxon>Microbacteriaceae</taxon>
        <taxon>Leucobacter</taxon>
    </lineage>
</organism>
<proteinExistence type="predicted"/>
<comment type="caution">
    <text evidence="2">The sequence shown here is derived from an EMBL/GenBank/DDBJ whole genome shotgun (WGS) entry which is preliminary data.</text>
</comment>
<dbReference type="RefSeq" id="WP_218116019.1">
    <property type="nucleotide sequence ID" value="NZ_CAJVAP010000027.1"/>
</dbReference>
<keyword evidence="3" id="KW-1185">Reference proteome</keyword>
<accession>A0A916JZ18</accession>
<name>A0A916JZ18_9MICO</name>
<sequence>MSAPAVAACCGAVLALALPVVVATGSIDAAHRVAGAADAAALAAADAHAGWVDGAPCDLAEEVLVAVGARVDECLVDEVSGRVRLQANLPTMLGTARARAHAGPPFP</sequence>
<protein>
    <recommendedName>
        <fullName evidence="4">Helicase</fullName>
    </recommendedName>
</protein>
<evidence type="ECO:0000313" key="2">
    <source>
        <dbReference type="EMBL" id="CAG7617300.1"/>
    </source>
</evidence>
<dbReference type="EMBL" id="CAJVAP010000027">
    <property type="protein sequence ID" value="CAG7617300.1"/>
    <property type="molecule type" value="Genomic_DNA"/>
</dbReference>
<keyword evidence="1" id="KW-0732">Signal</keyword>
<evidence type="ECO:0000256" key="1">
    <source>
        <dbReference type="SAM" id="SignalP"/>
    </source>
</evidence>